<dbReference type="SUPFAM" id="SSF50156">
    <property type="entry name" value="PDZ domain-like"/>
    <property type="match status" value="2"/>
</dbReference>
<dbReference type="AlphaFoldDB" id="A0A5B9VZ26"/>
<feature type="region of interest" description="Disordered" evidence="5">
    <location>
        <begin position="484"/>
        <end position="508"/>
    </location>
</feature>
<feature type="domain" description="PDZ" evidence="7">
    <location>
        <begin position="295"/>
        <end position="386"/>
    </location>
</feature>
<evidence type="ECO:0000259" key="7">
    <source>
        <dbReference type="PROSITE" id="PS50106"/>
    </source>
</evidence>
<comment type="similarity">
    <text evidence="1">Belongs to the peptidase S1C family.</text>
</comment>
<keyword evidence="3 8" id="KW-0378">Hydrolase</keyword>
<evidence type="ECO:0000256" key="3">
    <source>
        <dbReference type="ARBA" id="ARBA00022801"/>
    </source>
</evidence>
<keyword evidence="2 8" id="KW-0645">Protease</keyword>
<dbReference type="EC" id="3.4.21.107" evidence="8"/>
<dbReference type="GO" id="GO:0006508">
    <property type="term" value="P:proteolysis"/>
    <property type="evidence" value="ECO:0007669"/>
    <property type="project" value="UniProtKB-KW"/>
</dbReference>
<evidence type="ECO:0000256" key="2">
    <source>
        <dbReference type="ARBA" id="ARBA00022670"/>
    </source>
</evidence>
<dbReference type="RefSeq" id="WP_148592621.1">
    <property type="nucleotide sequence ID" value="NZ_CP042997.1"/>
</dbReference>
<dbReference type="SMART" id="SM00228">
    <property type="entry name" value="PDZ"/>
    <property type="match status" value="2"/>
</dbReference>
<dbReference type="PROSITE" id="PS50106">
    <property type="entry name" value="PDZ"/>
    <property type="match status" value="1"/>
</dbReference>
<dbReference type="Pfam" id="PF13365">
    <property type="entry name" value="Trypsin_2"/>
    <property type="match status" value="1"/>
</dbReference>
<dbReference type="OrthoDB" id="248175at2"/>
<dbReference type="InterPro" id="IPR009003">
    <property type="entry name" value="Peptidase_S1_PA"/>
</dbReference>
<name>A0A5B9VZ26_9BACT</name>
<dbReference type="KEGG" id="agv:OJF2_15200"/>
<keyword evidence="4" id="KW-0720">Serine protease</keyword>
<evidence type="ECO:0000313" key="8">
    <source>
        <dbReference type="EMBL" id="QEH33025.1"/>
    </source>
</evidence>
<dbReference type="PANTHER" id="PTHR22939:SF129">
    <property type="entry name" value="SERINE PROTEASE HTRA2, MITOCHONDRIAL"/>
    <property type="match status" value="1"/>
</dbReference>
<accession>A0A5B9VZ26</accession>
<dbReference type="InterPro" id="IPR001940">
    <property type="entry name" value="Peptidase_S1C"/>
</dbReference>
<dbReference type="Pfam" id="PF17820">
    <property type="entry name" value="PDZ_6"/>
    <property type="match status" value="1"/>
</dbReference>
<evidence type="ECO:0000256" key="1">
    <source>
        <dbReference type="ARBA" id="ARBA00010541"/>
    </source>
</evidence>
<feature type="transmembrane region" description="Helical" evidence="6">
    <location>
        <begin position="29"/>
        <end position="50"/>
    </location>
</feature>
<dbReference type="InterPro" id="IPR036034">
    <property type="entry name" value="PDZ_sf"/>
</dbReference>
<reference evidence="8 9" key="1">
    <citation type="submission" date="2019-08" db="EMBL/GenBank/DDBJ databases">
        <title>Deep-cultivation of Planctomycetes and their phenomic and genomic characterization uncovers novel biology.</title>
        <authorList>
            <person name="Wiegand S."/>
            <person name="Jogler M."/>
            <person name="Boedeker C."/>
            <person name="Pinto D."/>
            <person name="Vollmers J."/>
            <person name="Rivas-Marin E."/>
            <person name="Kohn T."/>
            <person name="Peeters S.H."/>
            <person name="Heuer A."/>
            <person name="Rast P."/>
            <person name="Oberbeckmann S."/>
            <person name="Bunk B."/>
            <person name="Jeske O."/>
            <person name="Meyerdierks A."/>
            <person name="Storesund J.E."/>
            <person name="Kallscheuer N."/>
            <person name="Luecker S."/>
            <person name="Lage O.M."/>
            <person name="Pohl T."/>
            <person name="Merkel B.J."/>
            <person name="Hornburger P."/>
            <person name="Mueller R.-W."/>
            <person name="Bruemmer F."/>
            <person name="Labrenz M."/>
            <person name="Spormann A.M."/>
            <person name="Op den Camp H."/>
            <person name="Overmann J."/>
            <person name="Amann R."/>
            <person name="Jetten M.S.M."/>
            <person name="Mascher T."/>
            <person name="Medema M.H."/>
            <person name="Devos D.P."/>
            <person name="Kaster A.-K."/>
            <person name="Ovreas L."/>
            <person name="Rohde M."/>
            <person name="Galperin M.Y."/>
            <person name="Jogler C."/>
        </authorList>
    </citation>
    <scope>NUCLEOTIDE SEQUENCE [LARGE SCALE GENOMIC DNA]</scope>
    <source>
        <strain evidence="8 9">OJF2</strain>
    </source>
</reference>
<keyword evidence="6" id="KW-1133">Transmembrane helix</keyword>
<dbReference type="PANTHER" id="PTHR22939">
    <property type="entry name" value="SERINE PROTEASE FAMILY S1C HTRA-RELATED"/>
    <property type="match status" value="1"/>
</dbReference>
<proteinExistence type="inferred from homology"/>
<keyword evidence="6" id="KW-0472">Membrane</keyword>
<dbReference type="GO" id="GO:0004252">
    <property type="term" value="F:serine-type endopeptidase activity"/>
    <property type="evidence" value="ECO:0007669"/>
    <property type="project" value="InterPro"/>
</dbReference>
<evidence type="ECO:0000256" key="5">
    <source>
        <dbReference type="SAM" id="MobiDB-lite"/>
    </source>
</evidence>
<evidence type="ECO:0000256" key="6">
    <source>
        <dbReference type="SAM" id="Phobius"/>
    </source>
</evidence>
<keyword evidence="9" id="KW-1185">Reference proteome</keyword>
<protein>
    <submittedName>
        <fullName evidence="8">Periplasmic serine endoprotease DegP</fullName>
        <ecNumber evidence="8">3.4.21.107</ecNumber>
    </submittedName>
</protein>
<keyword evidence="6" id="KW-0812">Transmembrane</keyword>
<evidence type="ECO:0000313" key="9">
    <source>
        <dbReference type="Proteomes" id="UP000324233"/>
    </source>
</evidence>
<evidence type="ECO:0000256" key="4">
    <source>
        <dbReference type="ARBA" id="ARBA00022825"/>
    </source>
</evidence>
<dbReference type="InterPro" id="IPR001478">
    <property type="entry name" value="PDZ"/>
</dbReference>
<dbReference type="Gene3D" id="2.30.42.10">
    <property type="match status" value="2"/>
</dbReference>
<dbReference type="FunFam" id="2.40.10.10:FF:000001">
    <property type="entry name" value="Periplasmic serine protease DegS"/>
    <property type="match status" value="1"/>
</dbReference>
<gene>
    <name evidence="8" type="primary">degP_1</name>
    <name evidence="8" type="ORF">OJF2_15200</name>
</gene>
<dbReference type="Gene3D" id="2.40.10.120">
    <property type="match status" value="1"/>
</dbReference>
<dbReference type="EMBL" id="CP042997">
    <property type="protein sequence ID" value="QEH33025.1"/>
    <property type="molecule type" value="Genomic_DNA"/>
</dbReference>
<dbReference type="Pfam" id="PF13180">
    <property type="entry name" value="PDZ_2"/>
    <property type="match status" value="1"/>
</dbReference>
<feature type="region of interest" description="Disordered" evidence="5">
    <location>
        <begin position="1"/>
        <end position="22"/>
    </location>
</feature>
<organism evidence="8 9">
    <name type="scientific">Aquisphaera giovannonii</name>
    <dbReference type="NCBI Taxonomy" id="406548"/>
    <lineage>
        <taxon>Bacteria</taxon>
        <taxon>Pseudomonadati</taxon>
        <taxon>Planctomycetota</taxon>
        <taxon>Planctomycetia</taxon>
        <taxon>Isosphaerales</taxon>
        <taxon>Isosphaeraceae</taxon>
        <taxon>Aquisphaera</taxon>
    </lineage>
</organism>
<dbReference type="PRINTS" id="PR00834">
    <property type="entry name" value="PROTEASES2C"/>
</dbReference>
<dbReference type="Proteomes" id="UP000324233">
    <property type="component" value="Chromosome"/>
</dbReference>
<dbReference type="SUPFAM" id="SSF50494">
    <property type="entry name" value="Trypsin-like serine proteases"/>
    <property type="match status" value="1"/>
</dbReference>
<dbReference type="InterPro" id="IPR041489">
    <property type="entry name" value="PDZ_6"/>
</dbReference>
<sequence>MDSFNPTESGFDDEAPPPRPETPPVRRGFLLILFVLAASALIVYGVPYVAERTGYAWEAGRSRAATEAIAKLDKAGLVQASSLFRMAVTAVSPAVVNVQSQKAKREAAGLPGMPVGGNPNGPLYQDTELGSGVIIDKARGYIVTNHHVVKDADRILVRLGPGDDVRARLVGADPKTDLAVLQVRSTLKVDASWGDSDQLDIGDWVLAIGSPLGFDHSVTAGIVSATERNDVRIAEYESFIQTDAAINPGNSGGPLINLEGKVVGINTAIITRTGAYEGIGLAIPSSLAKRVVESLIKSGKVVRGYLGLLLNPLDAEVAKKLNIPEARGVLVAGVYPGSAAAAGGLRRGDVIVRLSGRRVNDPAELRLLTAGLDVGARVPMVFYRDGETRTVDVTIGELPDFPEAAFLGFHVIDVPGPDGKHTAVEVDSVREGSPAAAAGLFPRMRIIGVGGMPIRSVGELQKAIHGLDPESALPLFVSSPDGRPILIPLSPRRTRPAEPESPEAGPGR</sequence>